<evidence type="ECO:0000313" key="2">
    <source>
        <dbReference type="EMBL" id="ODP27243.1"/>
    </source>
</evidence>
<dbReference type="PANTHER" id="PTHR35596">
    <property type="entry name" value="DUF2263 DOMAIN-CONTAINING PROTEIN"/>
    <property type="match status" value="1"/>
</dbReference>
<dbReference type="InterPro" id="IPR019261">
    <property type="entry name" value="PARG_cat_microbial"/>
</dbReference>
<sequence length="310" mass="35134">MTSREVRSKWAQETLDILEQGHYKVLSGKEIEIKSEIEYTINYSVLYTPEKLSTVKEKAVAKINTLLQHTTHIGNLNIADLLQPEESSLSDDERCASKIIVNPYSTLKAAEQLTMRQQRDKVACLNFASARNPGGGFLGGSQAQEESLARSSSLYPSQIQMTEMYDYNRKQKSCLYSDYMIYSPQVTVFREDDGSLRAQTYQVSMITAPAVNAGVVREREPANVDRISEVMLERIRYILAVAAEQGDEYLVLGAFGCGVFRNDPHEVAAWFRQVLLEEKYALLFKQIVFAVYDRSPKKHVIQAFEKAFSL</sequence>
<organism evidence="2 3">
    <name type="scientific">Paenibacillus nuruki</name>
    <dbReference type="NCBI Taxonomy" id="1886670"/>
    <lineage>
        <taxon>Bacteria</taxon>
        <taxon>Bacillati</taxon>
        <taxon>Bacillota</taxon>
        <taxon>Bacilli</taxon>
        <taxon>Bacillales</taxon>
        <taxon>Paenibacillaceae</taxon>
        <taxon>Paenibacillus</taxon>
    </lineage>
</organism>
<dbReference type="Gene3D" id="3.40.220.10">
    <property type="entry name" value="Leucine Aminopeptidase, subunit E, domain 1"/>
    <property type="match status" value="1"/>
</dbReference>
<comment type="caution">
    <text evidence="2">The sequence shown here is derived from an EMBL/GenBank/DDBJ whole genome shotgun (WGS) entry which is preliminary data.</text>
</comment>
<dbReference type="InterPro" id="IPR043472">
    <property type="entry name" value="Macro_dom-like"/>
</dbReference>
<proteinExistence type="predicted"/>
<name>A0A1E3L0S8_9BACL</name>
<protein>
    <recommendedName>
        <fullName evidence="1">Microbial-type PARG catalytic domain-containing protein</fullName>
    </recommendedName>
</protein>
<keyword evidence="3" id="KW-1185">Reference proteome</keyword>
<accession>A0A1E3L0S8</accession>
<evidence type="ECO:0000313" key="3">
    <source>
        <dbReference type="Proteomes" id="UP000094578"/>
    </source>
</evidence>
<dbReference type="RefSeq" id="WP_069328756.1">
    <property type="nucleotide sequence ID" value="NZ_MDER01000064.1"/>
</dbReference>
<dbReference type="AlphaFoldDB" id="A0A1E3L0S8"/>
<dbReference type="NCBIfam" id="TIGR02452">
    <property type="entry name" value="TIGR02452 family protein"/>
    <property type="match status" value="1"/>
</dbReference>
<feature type="domain" description="Microbial-type PARG catalytic" evidence="1">
    <location>
        <begin position="11"/>
        <end position="191"/>
    </location>
</feature>
<reference evidence="2 3" key="1">
    <citation type="submission" date="2016-08" db="EMBL/GenBank/DDBJ databases">
        <title>Genome sequencing of Paenibacillus sp. TI45-13ar, isolated from Korean traditional nuruk.</title>
        <authorList>
            <person name="Kim S.-J."/>
        </authorList>
    </citation>
    <scope>NUCLEOTIDE SEQUENCE [LARGE SCALE GENOMIC DNA]</scope>
    <source>
        <strain evidence="2 3">TI45-13ar</strain>
    </source>
</reference>
<dbReference type="Pfam" id="PF10021">
    <property type="entry name" value="PARG_cat_microb"/>
    <property type="match status" value="1"/>
</dbReference>
<dbReference type="SUPFAM" id="SSF52949">
    <property type="entry name" value="Macro domain-like"/>
    <property type="match status" value="1"/>
</dbReference>
<dbReference type="PATRIC" id="fig|1886670.3.peg.3425"/>
<gene>
    <name evidence="2" type="ORF">PTI45_03368</name>
</gene>
<dbReference type="PANTHER" id="PTHR35596:SF1">
    <property type="entry name" value="MICROBIAL-TYPE PARG CATALYTIC DOMAIN-CONTAINING PROTEIN"/>
    <property type="match status" value="1"/>
</dbReference>
<dbReference type="Proteomes" id="UP000094578">
    <property type="component" value="Unassembled WGS sequence"/>
</dbReference>
<dbReference type="PIRSF" id="PIRSF014899">
    <property type="entry name" value="UCP014899"/>
    <property type="match status" value="1"/>
</dbReference>
<evidence type="ECO:0000259" key="1">
    <source>
        <dbReference type="Pfam" id="PF10021"/>
    </source>
</evidence>
<dbReference type="InterPro" id="IPR012664">
    <property type="entry name" value="CHP02452"/>
</dbReference>
<dbReference type="EMBL" id="MDER01000064">
    <property type="protein sequence ID" value="ODP27243.1"/>
    <property type="molecule type" value="Genomic_DNA"/>
</dbReference>
<dbReference type="STRING" id="1886670.PTI45_03368"/>